<dbReference type="OrthoDB" id="5956333at2"/>
<dbReference type="AlphaFoldDB" id="A0A1H7VL58"/>
<feature type="region of interest" description="Disordered" evidence="1">
    <location>
        <begin position="61"/>
        <end position="89"/>
    </location>
</feature>
<dbReference type="InterPro" id="IPR049723">
    <property type="entry name" value="BPSL0761-like"/>
</dbReference>
<dbReference type="Proteomes" id="UP000198807">
    <property type="component" value="Unassembled WGS sequence"/>
</dbReference>
<dbReference type="NCBIfam" id="NF041728">
    <property type="entry name" value="BPSL0761_fam"/>
    <property type="match status" value="1"/>
</dbReference>
<evidence type="ECO:0000313" key="3">
    <source>
        <dbReference type="Proteomes" id="UP000198807"/>
    </source>
</evidence>
<evidence type="ECO:0000313" key="2">
    <source>
        <dbReference type="EMBL" id="SEM10012.1"/>
    </source>
</evidence>
<name>A0A1H7VL58_9GAMM</name>
<gene>
    <name evidence="2" type="ORF">SAMN04488129_1261</name>
</gene>
<accession>A0A1H7VL58</accession>
<evidence type="ECO:0000256" key="1">
    <source>
        <dbReference type="SAM" id="MobiDB-lite"/>
    </source>
</evidence>
<dbReference type="RefSeq" id="WP_089715568.1">
    <property type="nucleotide sequence ID" value="NZ_FOBC01000026.1"/>
</dbReference>
<reference evidence="3" key="1">
    <citation type="submission" date="2016-10" db="EMBL/GenBank/DDBJ databases">
        <authorList>
            <person name="Varghese N."/>
            <person name="Submissions S."/>
        </authorList>
    </citation>
    <scope>NUCLEOTIDE SEQUENCE [LARGE SCALE GENOMIC DNA]</scope>
    <source>
        <strain evidence="3">CGMCC 1.9150</strain>
    </source>
</reference>
<keyword evidence="3" id="KW-1185">Reference proteome</keyword>
<protein>
    <submittedName>
        <fullName evidence="2">Uncharacterized protein</fullName>
    </submittedName>
</protein>
<organism evidence="2 3">
    <name type="scientific">Halomonas daqiaonensis</name>
    <dbReference type="NCBI Taxonomy" id="650850"/>
    <lineage>
        <taxon>Bacteria</taxon>
        <taxon>Pseudomonadati</taxon>
        <taxon>Pseudomonadota</taxon>
        <taxon>Gammaproteobacteria</taxon>
        <taxon>Oceanospirillales</taxon>
        <taxon>Halomonadaceae</taxon>
        <taxon>Halomonas</taxon>
    </lineage>
</organism>
<sequence length="89" mass="9812">MTTPAERTRTVIQARAFLIDIGQDLSLPESLRNEARRLLRHYPTQEEMLMAGQLEESADEGTFLPPVFSSSTDVKQPGDEGQHGATAKA</sequence>
<dbReference type="EMBL" id="FOBC01000026">
    <property type="protein sequence ID" value="SEM10012.1"/>
    <property type="molecule type" value="Genomic_DNA"/>
</dbReference>
<proteinExistence type="predicted"/>